<dbReference type="GO" id="GO:0005783">
    <property type="term" value="C:endoplasmic reticulum"/>
    <property type="evidence" value="ECO:0007669"/>
    <property type="project" value="TreeGrafter"/>
</dbReference>
<feature type="transmembrane region" description="Helical" evidence="1">
    <location>
        <begin position="288"/>
        <end position="311"/>
    </location>
</feature>
<feature type="transmembrane region" description="Helical" evidence="1">
    <location>
        <begin position="413"/>
        <end position="435"/>
    </location>
</feature>
<dbReference type="EMBL" id="CAJJDN010000002">
    <property type="protein sequence ID" value="CAD8047609.1"/>
    <property type="molecule type" value="Genomic_DNA"/>
</dbReference>
<dbReference type="Proteomes" id="UP000692954">
    <property type="component" value="Unassembled WGS sequence"/>
</dbReference>
<feature type="transmembrane region" description="Helical" evidence="1">
    <location>
        <begin position="478"/>
        <end position="499"/>
    </location>
</feature>
<dbReference type="GO" id="GO:0016020">
    <property type="term" value="C:membrane"/>
    <property type="evidence" value="ECO:0007669"/>
    <property type="project" value="InterPro"/>
</dbReference>
<feature type="transmembrane region" description="Helical" evidence="1">
    <location>
        <begin position="208"/>
        <end position="227"/>
    </location>
</feature>
<gene>
    <name evidence="2" type="ORF">PSON_ATCC_30995.1.T0020512</name>
</gene>
<dbReference type="PANTHER" id="PTHR21329:SF3">
    <property type="entry name" value="PHOSPHATIDYLINOSITOL N-ACETYLGLUCOSAMINYLTRANSFERASE SUBUNIT Q"/>
    <property type="match status" value="1"/>
</dbReference>
<organism evidence="2 3">
    <name type="scientific">Paramecium sonneborni</name>
    <dbReference type="NCBI Taxonomy" id="65129"/>
    <lineage>
        <taxon>Eukaryota</taxon>
        <taxon>Sar</taxon>
        <taxon>Alveolata</taxon>
        <taxon>Ciliophora</taxon>
        <taxon>Intramacronucleata</taxon>
        <taxon>Oligohymenophorea</taxon>
        <taxon>Peniculida</taxon>
        <taxon>Parameciidae</taxon>
        <taxon>Paramecium</taxon>
    </lineage>
</organism>
<dbReference type="Pfam" id="PF05024">
    <property type="entry name" value="Gpi1"/>
    <property type="match status" value="1"/>
</dbReference>
<reference evidence="2" key="1">
    <citation type="submission" date="2021-01" db="EMBL/GenBank/DDBJ databases">
        <authorList>
            <consortium name="Genoscope - CEA"/>
            <person name="William W."/>
        </authorList>
    </citation>
    <scope>NUCLEOTIDE SEQUENCE</scope>
</reference>
<dbReference type="AlphaFoldDB" id="A0A8S1K1W8"/>
<dbReference type="OrthoDB" id="70250at2759"/>
<keyword evidence="1" id="KW-0812">Transmembrane</keyword>
<feature type="transmembrane region" description="Helical" evidence="1">
    <location>
        <begin position="380"/>
        <end position="401"/>
    </location>
</feature>
<protein>
    <submittedName>
        <fullName evidence="2">Uncharacterized protein</fullName>
    </submittedName>
</protein>
<accession>A0A8S1K1W8</accession>
<dbReference type="PANTHER" id="PTHR21329">
    <property type="entry name" value="PHOSPHATIDYLINOSITOL N-ACETYLGLUCOSAMINYLTRANSFERASE SUBUNIT Q-RELATED"/>
    <property type="match status" value="1"/>
</dbReference>
<dbReference type="InterPro" id="IPR007720">
    <property type="entry name" value="PigQ/GPI1"/>
</dbReference>
<sequence length="602" mass="71982">MSTDCTQIFFPSDQQNEEGYIIGFNTRGFNFTILQIINNKSIEELENILNNWDKQDRIQLICGTKLQVLGIVGKKSDQQFRETWLWLKNNKLEELMICGYKYQTKCTIVYYDKLIQNQIISNEIDNFLDPNHKSILTINPLIAFDQNHQEEITKICDKDKLNELDYSLIHINWRQHILREFYKYINNIPHSETNYYYCYLKNQNINTLLKIILKITYFQNIVFHFLIKIMEFKIMGKNLQDFGFLSYTMKQVNFKYNLFNQWNEQAGELVSKNQPLFTSNLKYNYHKLFSGIFFVFLDILFGVLSLLILYYNVTQLRDFLHKYGSSIHIEVLSKEVEWLMGFPAGLKTNKPLNYVLGQMIMQIILLWNHITTFITPYENILLRAVMIFGLFGLNFELSLAIDIISLCTIHVYYIYKLWMVIYRQLWGMIICFYRITQNKSINKYRNKIEDHPFSWDQKIISMFLGFFLLMMIPTVSLYYFWFLLIVIFIYLVKLSLISFQRIFSKFPLFLLCSYLYLHNIPQILEMNIQQIQNTTVIIKMIYKKVKITQVIKLNKLFTLNQQFNIAQIIKSIFVGQDIMIKSKTQKMPIKQIKHNVDHLVQL</sequence>
<comment type="caution">
    <text evidence="2">The sequence shown here is derived from an EMBL/GenBank/DDBJ whole genome shotgun (WGS) entry which is preliminary data.</text>
</comment>
<name>A0A8S1K1W8_9CILI</name>
<feature type="transmembrane region" description="Helical" evidence="1">
    <location>
        <begin position="455"/>
        <end position="472"/>
    </location>
</feature>
<dbReference type="GO" id="GO:0006506">
    <property type="term" value="P:GPI anchor biosynthetic process"/>
    <property type="evidence" value="ECO:0007669"/>
    <property type="project" value="InterPro"/>
</dbReference>
<evidence type="ECO:0000313" key="3">
    <source>
        <dbReference type="Proteomes" id="UP000692954"/>
    </source>
</evidence>
<keyword evidence="1" id="KW-1133">Transmembrane helix</keyword>
<keyword evidence="3" id="KW-1185">Reference proteome</keyword>
<evidence type="ECO:0000256" key="1">
    <source>
        <dbReference type="SAM" id="Phobius"/>
    </source>
</evidence>
<proteinExistence type="predicted"/>
<evidence type="ECO:0000313" key="2">
    <source>
        <dbReference type="EMBL" id="CAD8047609.1"/>
    </source>
</evidence>
<keyword evidence="1" id="KW-0472">Membrane</keyword>